<reference evidence="2" key="1">
    <citation type="journal article" date="2011" name="Proc. Natl. Acad. Sci. U.S.A.">
        <title>The genome of the fire ant Solenopsis invicta.</title>
        <authorList>
            <person name="Wurm Y."/>
            <person name="Wang J."/>
            <person name="Riba-Grognuz O."/>
            <person name="Corona M."/>
            <person name="Nygaard S."/>
            <person name="Hunt B.G."/>
            <person name="Ingram K.K."/>
            <person name="Falquet L."/>
            <person name="Nipitwattanaphon M."/>
            <person name="Gotzek D."/>
            <person name="Dijkstra M.B."/>
            <person name="Oettler J."/>
            <person name="Comtesse F."/>
            <person name="Shih C.J."/>
            <person name="Wu W.J."/>
            <person name="Yang C.C."/>
            <person name="Thomas J."/>
            <person name="Beaudoing E."/>
            <person name="Pradervand S."/>
            <person name="Flegel V."/>
            <person name="Cook E.D."/>
            <person name="Fabbretti R."/>
            <person name="Stockinger H."/>
            <person name="Long L."/>
            <person name="Farmerie W.G."/>
            <person name="Oakey J."/>
            <person name="Boomsma J.J."/>
            <person name="Pamilo P."/>
            <person name="Yi S.V."/>
            <person name="Heinze J."/>
            <person name="Goodisman M.A."/>
            <person name="Farinelli L."/>
            <person name="Harshman K."/>
            <person name="Hulo N."/>
            <person name="Cerutti L."/>
            <person name="Xenarios I."/>
            <person name="Shoemaker D."/>
            <person name="Keller L."/>
        </authorList>
    </citation>
    <scope>NUCLEOTIDE SEQUENCE [LARGE SCALE GENOMIC DNA]</scope>
</reference>
<feature type="non-terminal residue" evidence="2">
    <location>
        <position position="136"/>
    </location>
</feature>
<protein>
    <recommendedName>
        <fullName evidence="1">Transposable element P transposase-like RNase H domain-containing protein</fullName>
    </recommendedName>
</protein>
<sequence>MQVLRLKKEIENKRTKWARANTQAVEEAISKLPINEQLSVQACFAASKVKNVKSMRYITQWVKSAKIEQSDVHGVLLLNKMKVSKTLAFNRNNLKVEGFTNLGKYTPKHQIGKKGDHALVFILWDGPLGWCFITKN</sequence>
<name>E9IV00_SOLIN</name>
<proteinExistence type="predicted"/>
<dbReference type="Pfam" id="PF21787">
    <property type="entry name" value="TNP-like_RNaseH_N"/>
    <property type="match status" value="1"/>
</dbReference>
<gene>
    <name evidence="2" type="ORF">SINV_09177</name>
</gene>
<feature type="domain" description="Transposable element P transposase-like RNase H" evidence="1">
    <location>
        <begin position="65"/>
        <end position="123"/>
    </location>
</feature>
<accession>E9IV00</accession>
<organism>
    <name type="scientific">Solenopsis invicta</name>
    <name type="common">Red imported fire ant</name>
    <name type="synonym">Solenopsis wagneri</name>
    <dbReference type="NCBI Taxonomy" id="13686"/>
    <lineage>
        <taxon>Eukaryota</taxon>
        <taxon>Metazoa</taxon>
        <taxon>Ecdysozoa</taxon>
        <taxon>Arthropoda</taxon>
        <taxon>Hexapoda</taxon>
        <taxon>Insecta</taxon>
        <taxon>Pterygota</taxon>
        <taxon>Neoptera</taxon>
        <taxon>Endopterygota</taxon>
        <taxon>Hymenoptera</taxon>
        <taxon>Apocrita</taxon>
        <taxon>Aculeata</taxon>
        <taxon>Formicoidea</taxon>
        <taxon>Formicidae</taxon>
        <taxon>Myrmicinae</taxon>
        <taxon>Solenopsis</taxon>
    </lineage>
</organism>
<dbReference type="InterPro" id="IPR048365">
    <property type="entry name" value="TNP-like_RNaseH_N"/>
</dbReference>
<dbReference type="HOGENOM" id="CLU_1877997_0_0_1"/>
<dbReference type="AlphaFoldDB" id="E9IV00"/>
<evidence type="ECO:0000259" key="1">
    <source>
        <dbReference type="Pfam" id="PF21787"/>
    </source>
</evidence>
<evidence type="ECO:0000313" key="2">
    <source>
        <dbReference type="EMBL" id="EFZ15606.1"/>
    </source>
</evidence>
<dbReference type="EMBL" id="GL766114">
    <property type="protein sequence ID" value="EFZ15606.1"/>
    <property type="molecule type" value="Genomic_DNA"/>
</dbReference>